<accession>A0A068EMY9</accession>
<dbReference type="EMBL" id="KF554508">
    <property type="protein sequence ID" value="AID50625.1"/>
    <property type="molecule type" value="Genomic_DNA"/>
</dbReference>
<dbReference type="OrthoDB" id="39237at10239"/>
<sequence length="114" mass="12884">MRPWQKTYLEQITGNVSFKSKETELLIGGAFIKHQIEPYSVTRDRGVYNVKFKRMVVPLPIMDALMASEPLEFRLTGDNGDQIEGECYLQACAEGGSSAHYRALEDALFLVKPK</sequence>
<protein>
    <submittedName>
        <fullName evidence="1">Uncharacterized protein</fullName>
    </submittedName>
</protein>
<dbReference type="Proteomes" id="UP000027382">
    <property type="component" value="Segment"/>
</dbReference>
<dbReference type="RefSeq" id="YP_009099234.1">
    <property type="nucleotide sequence ID" value="NC_025423.1"/>
</dbReference>
<organism evidence="1 2">
    <name type="scientific">Bacillus phage CP-51</name>
    <dbReference type="NCBI Taxonomy" id="1391188"/>
    <lineage>
        <taxon>Viruses</taxon>
        <taxon>Duplodnaviria</taxon>
        <taxon>Heunggongvirae</taxon>
        <taxon>Uroviricota</taxon>
        <taxon>Caudoviricetes</taxon>
        <taxon>Herelleviridae</taxon>
        <taxon>Spounavirinae</taxon>
        <taxon>Siminovitchvirus</taxon>
        <taxon>Siminovitchvirus CP51</taxon>
    </lineage>
</organism>
<keyword evidence="2" id="KW-1185">Reference proteome</keyword>
<name>A0A068EMY9_9CAUD</name>
<evidence type="ECO:0000313" key="1">
    <source>
        <dbReference type="EMBL" id="AID50625.1"/>
    </source>
</evidence>
<evidence type="ECO:0000313" key="2">
    <source>
        <dbReference type="Proteomes" id="UP000027382"/>
    </source>
</evidence>
<reference evidence="1" key="1">
    <citation type="journal article" date="2014" name="Virology">
        <title>The odd one out: Bacillus ACT bacteriophage CP-51 exhibits unusual properties compared to related Spounavirinae W.Ph. and Bastille.</title>
        <authorList>
            <person name="Klumpp J."/>
            <person name="Schmuki M."/>
            <person name="Sozhamannan S."/>
            <person name="Beyer W."/>
            <person name="Fouts D.E."/>
            <person name="Bernbach V."/>
            <person name="Calendar R."/>
            <person name="Loessner M.J."/>
        </authorList>
    </citation>
    <scope>NUCLEOTIDE SEQUENCE [LARGE SCALE GENOMIC DNA]</scope>
</reference>
<proteinExistence type="predicted"/>
<dbReference type="GeneID" id="22277133"/>
<dbReference type="KEGG" id="vg:22277133"/>